<gene>
    <name evidence="1" type="ORF">HMPREF9726_01370</name>
</gene>
<protein>
    <submittedName>
        <fullName evidence="1">Uncharacterized protein</fullName>
    </submittedName>
</protein>
<sequence>MKNIKIDFDVLEMMIFFWESVASKDKMGDDYFMGIAEKPQMEVVYNEDFSKDSVRRVMSAISNREKLNNRTLSESRFWNNNMWILEDLQTMHNMMAPIKTLNLAELTEKYKSSTKFDEIELIFIPAHAEEFYIKGNKIYINFFKLIPNYEDPKDIKIAGLPLKEYVIKKIEALLN</sequence>
<evidence type="ECO:0000313" key="1">
    <source>
        <dbReference type="EMBL" id="EMB33556.1"/>
    </source>
</evidence>
<dbReference type="RefSeq" id="WP_002684460.1">
    <property type="nucleotide sequence ID" value="NZ_CM001795.1"/>
</dbReference>
<dbReference type="EMBL" id="AGDV01000011">
    <property type="protein sequence ID" value="EMB33556.1"/>
    <property type="molecule type" value="Genomic_DNA"/>
</dbReference>
<dbReference type="AlphaFoldDB" id="A0A0E2E4I3"/>
<reference evidence="1" key="1">
    <citation type="submission" date="2012-01" db="EMBL/GenBank/DDBJ databases">
        <title>The Genome Sequence of Treponema denticola H-22.</title>
        <authorList>
            <consortium name="The Broad Institute Genome Sequencing Platform"/>
            <person name="Earl A."/>
            <person name="Ward D."/>
            <person name="Feldgarden M."/>
            <person name="Gevers D."/>
            <person name="Blanton J.M."/>
            <person name="Fenno C.J."/>
            <person name="Baranova O.V."/>
            <person name="Mathney J."/>
            <person name="Dewhirst F.E."/>
            <person name="Izard J."/>
            <person name="Young S.K."/>
            <person name="Zeng Q."/>
            <person name="Gargeya S."/>
            <person name="Fitzgerald M."/>
            <person name="Haas B."/>
            <person name="Abouelleil A."/>
            <person name="Alvarado L."/>
            <person name="Arachchi H.M."/>
            <person name="Berlin A."/>
            <person name="Chapman S.B."/>
            <person name="Gearin G."/>
            <person name="Goldberg J."/>
            <person name="Griggs A."/>
            <person name="Gujja S."/>
            <person name="Hansen M."/>
            <person name="Heiman D."/>
            <person name="Howarth C."/>
            <person name="Larimer J."/>
            <person name="Lui A."/>
            <person name="MacDonald P.J.P."/>
            <person name="McCowen C."/>
            <person name="Montmayeur A."/>
            <person name="Murphy C."/>
            <person name="Neiman D."/>
            <person name="Pearson M."/>
            <person name="Priest M."/>
            <person name="Roberts A."/>
            <person name="Saif S."/>
            <person name="Shea T."/>
            <person name="Sisk P."/>
            <person name="Stolte C."/>
            <person name="Sykes S."/>
            <person name="Wortman J."/>
            <person name="Nusbaum C."/>
            <person name="Birren B."/>
        </authorList>
    </citation>
    <scope>NUCLEOTIDE SEQUENCE [LARGE SCALE GENOMIC DNA]</scope>
    <source>
        <strain evidence="1">H-22</strain>
    </source>
</reference>
<organism evidence="1">
    <name type="scientific">Treponema denticola H-22</name>
    <dbReference type="NCBI Taxonomy" id="999432"/>
    <lineage>
        <taxon>Bacteria</taxon>
        <taxon>Pseudomonadati</taxon>
        <taxon>Spirochaetota</taxon>
        <taxon>Spirochaetia</taxon>
        <taxon>Spirochaetales</taxon>
        <taxon>Treponemataceae</taxon>
        <taxon>Treponema</taxon>
    </lineage>
</organism>
<dbReference type="Proteomes" id="UP000011705">
    <property type="component" value="Chromosome"/>
</dbReference>
<accession>A0A0E2E4I3</accession>
<comment type="caution">
    <text evidence="1">The sequence shown here is derived from an EMBL/GenBank/DDBJ whole genome shotgun (WGS) entry which is preliminary data.</text>
</comment>
<name>A0A0E2E4I3_TREDN</name>
<dbReference type="PATRIC" id="fig|999432.5.peg.1424"/>
<dbReference type="HOGENOM" id="CLU_1546885_0_0_12"/>
<proteinExistence type="predicted"/>